<proteinExistence type="predicted"/>
<feature type="transmembrane region" description="Helical" evidence="1">
    <location>
        <begin position="128"/>
        <end position="145"/>
    </location>
</feature>
<protein>
    <submittedName>
        <fullName evidence="4">VanZ family protein</fullName>
    </submittedName>
    <submittedName>
        <fullName evidence="3">VanZF-like protein</fullName>
    </submittedName>
</protein>
<organism evidence="3">
    <name type="scientific">Ruminococcus gauvreauii</name>
    <dbReference type="NCBI Taxonomy" id="438033"/>
    <lineage>
        <taxon>Bacteria</taxon>
        <taxon>Bacillati</taxon>
        <taxon>Bacillota</taxon>
        <taxon>Clostridia</taxon>
        <taxon>Eubacteriales</taxon>
        <taxon>Oscillospiraceae</taxon>
        <taxon>Ruminococcus</taxon>
    </lineage>
</organism>
<dbReference type="RefSeq" id="WP_044983317.1">
    <property type="nucleotide sequence ID" value="NZ_CABLBR010000018.1"/>
</dbReference>
<keyword evidence="5" id="KW-1185">Reference proteome</keyword>
<evidence type="ECO:0000259" key="2">
    <source>
        <dbReference type="Pfam" id="PF04892"/>
    </source>
</evidence>
<accession>A8RIY2</accession>
<evidence type="ECO:0000256" key="1">
    <source>
        <dbReference type="SAM" id="Phobius"/>
    </source>
</evidence>
<keyword evidence="1" id="KW-0812">Transmembrane</keyword>
<dbReference type="AlphaFoldDB" id="A8RIY2"/>
<feature type="transmembrane region" description="Helical" evidence="1">
    <location>
        <begin position="6"/>
        <end position="29"/>
    </location>
</feature>
<sequence>MGDILGYVLIGFILMAAVAILYLPVYLVLRKKFCFLRQMSFLLLIGCCLIILLATVLISVFLGMTEGLDAMAVRHDINMIPLRWTAEEWAMGREEMLTQVAANVVMFIPFGFILPAALPVFRRFFRTMLCAACFSFLIEFAQYFIGRSSDIDDFLQNTIGGVIGYLIFLLFSKLFQTSRIWRKFTGRPL</sequence>
<feature type="transmembrane region" description="Helical" evidence="1">
    <location>
        <begin position="157"/>
        <end position="175"/>
    </location>
</feature>
<feature type="transmembrane region" description="Helical" evidence="1">
    <location>
        <begin position="100"/>
        <end position="121"/>
    </location>
</feature>
<dbReference type="Pfam" id="PF04892">
    <property type="entry name" value="VanZ"/>
    <property type="match status" value="1"/>
</dbReference>
<keyword evidence="1" id="KW-0472">Membrane</keyword>
<dbReference type="EMBL" id="CP102290">
    <property type="protein sequence ID" value="UWP58670.1"/>
    <property type="molecule type" value="Genomic_DNA"/>
</dbReference>
<evidence type="ECO:0000313" key="3">
    <source>
        <dbReference type="EMBL" id="ABS72051.1"/>
    </source>
</evidence>
<reference evidence="3" key="1">
    <citation type="journal article" date="2007" name="Antimicrob. Agents Chemother.">
        <title>vanD and vanG-like gene clusters in a Ruminococcus species isolated from human bowel flora.</title>
        <authorList>
            <person name="Domingo M.C."/>
            <person name="Huletsky A."/>
            <person name="Giroux R."/>
            <person name="Picard F.J."/>
            <person name="Bergeron M.G."/>
        </authorList>
    </citation>
    <scope>NUCLEOTIDE SEQUENCE</scope>
    <source>
        <strain evidence="3">CCRI-16110</strain>
    </source>
</reference>
<dbReference type="OrthoDB" id="9805025at2"/>
<reference evidence="3" key="2">
    <citation type="submission" date="2007-03" db="EMBL/GenBank/DDBJ databases">
        <authorList>
            <person name="Domingo M.-C."/>
            <person name="Huletsky A."/>
            <person name="Giroux R."/>
            <person name="Picard F.J."/>
            <person name="Bergeron M.G."/>
        </authorList>
    </citation>
    <scope>NUCLEOTIDE SEQUENCE</scope>
    <source>
        <strain evidence="3">CCRI-16110</strain>
    </source>
</reference>
<reference evidence="4" key="3">
    <citation type="journal article" date="2022" name="Cell">
        <title>Design, construction, and in vivo augmentation of a complex gut microbiome.</title>
        <authorList>
            <person name="Cheng A.G."/>
            <person name="Ho P.Y."/>
            <person name="Aranda-Diaz A."/>
            <person name="Jain S."/>
            <person name="Yu F.B."/>
            <person name="Meng X."/>
            <person name="Wang M."/>
            <person name="Iakiviak M."/>
            <person name="Nagashima K."/>
            <person name="Zhao A."/>
            <person name="Murugkar P."/>
            <person name="Patil A."/>
            <person name="Atabakhsh K."/>
            <person name="Weakley A."/>
            <person name="Yan J."/>
            <person name="Brumbaugh A.R."/>
            <person name="Higginbottom S."/>
            <person name="Dimas A."/>
            <person name="Shiver A.L."/>
            <person name="Deutschbauer A."/>
            <person name="Neff N."/>
            <person name="Sonnenburg J.L."/>
            <person name="Huang K.C."/>
            <person name="Fischbach M.A."/>
        </authorList>
    </citation>
    <scope>NUCLEOTIDE SEQUENCE</scope>
    <source>
        <strain evidence="4">DSM 19829</strain>
    </source>
</reference>
<dbReference type="Proteomes" id="UP001060164">
    <property type="component" value="Chromosome"/>
</dbReference>
<feature type="transmembrane region" description="Helical" evidence="1">
    <location>
        <begin position="41"/>
        <end position="64"/>
    </location>
</feature>
<dbReference type="PANTHER" id="PTHR36834:SF1">
    <property type="entry name" value="INTEGRAL MEMBRANE PROTEIN"/>
    <property type="match status" value="1"/>
</dbReference>
<name>A8RIY2_9FIRM</name>
<feature type="domain" description="VanZ-like" evidence="2">
    <location>
        <begin position="50"/>
        <end position="171"/>
    </location>
</feature>
<evidence type="ECO:0000313" key="4">
    <source>
        <dbReference type="EMBL" id="UWP58670.1"/>
    </source>
</evidence>
<evidence type="ECO:0000313" key="5">
    <source>
        <dbReference type="Proteomes" id="UP001060164"/>
    </source>
</evidence>
<dbReference type="InterPro" id="IPR053150">
    <property type="entry name" value="Teicoplanin_resist-assoc"/>
</dbReference>
<gene>
    <name evidence="4" type="ORF">NQ502_15005</name>
</gene>
<dbReference type="EMBL" id="EF508032">
    <property type="protein sequence ID" value="ABS72051.1"/>
    <property type="molecule type" value="Genomic_DNA"/>
</dbReference>
<keyword evidence="1" id="KW-1133">Transmembrane helix</keyword>
<dbReference type="PANTHER" id="PTHR36834">
    <property type="entry name" value="MEMBRANE PROTEIN-RELATED"/>
    <property type="match status" value="1"/>
</dbReference>
<dbReference type="InterPro" id="IPR006976">
    <property type="entry name" value="VanZ-like"/>
</dbReference>